<dbReference type="PROSITE" id="PS51464">
    <property type="entry name" value="SIS"/>
    <property type="match status" value="1"/>
</dbReference>
<reference evidence="3 4" key="1">
    <citation type="submission" date="2017-11" db="EMBL/GenBank/DDBJ databases">
        <title>Isolation and Characterization of Family Methanocellaceae Species from Potential Methane Hydrate Area Offshore Southwestern Taiwan.</title>
        <authorList>
            <person name="Zhang W.-L."/>
            <person name="Chen W.-C."/>
            <person name="Lai M.-C."/>
            <person name="Chen S.-C."/>
        </authorList>
    </citation>
    <scope>NUCLEOTIDE SEQUENCE [LARGE SCALE GENOMIC DNA]</scope>
    <source>
        <strain evidence="3 4">CWC-04</strain>
    </source>
</reference>
<organism evidence="3 4">
    <name type="scientific">Methanooceanicella nereidis</name>
    <dbReference type="NCBI Taxonomy" id="2052831"/>
    <lineage>
        <taxon>Archaea</taxon>
        <taxon>Methanobacteriati</taxon>
        <taxon>Methanobacteriota</taxon>
        <taxon>Stenosarchaea group</taxon>
        <taxon>Methanomicrobia</taxon>
        <taxon>Methanocellales</taxon>
        <taxon>Methanocellaceae</taxon>
        <taxon>Methanooceanicella</taxon>
    </lineage>
</organism>
<dbReference type="PANTHER" id="PTHR43443">
    <property type="entry name" value="3-HEXULOSE-6-PHOSPHATE ISOMERASE"/>
    <property type="match status" value="1"/>
</dbReference>
<dbReference type="SUPFAM" id="SSF53697">
    <property type="entry name" value="SIS domain"/>
    <property type="match status" value="2"/>
</dbReference>
<keyword evidence="4" id="KW-1185">Reference proteome</keyword>
<evidence type="ECO:0000313" key="3">
    <source>
        <dbReference type="EMBL" id="MCD1295678.1"/>
    </source>
</evidence>
<dbReference type="Proteomes" id="UP001320159">
    <property type="component" value="Unassembled WGS sequence"/>
</dbReference>
<dbReference type="InterPro" id="IPR046348">
    <property type="entry name" value="SIS_dom_sf"/>
</dbReference>
<dbReference type="InterPro" id="IPR001347">
    <property type="entry name" value="SIS_dom"/>
</dbReference>
<comment type="similarity">
    <text evidence="1">Belongs to the SIS family. PHI subfamily.</text>
</comment>
<dbReference type="InterPro" id="IPR017552">
    <property type="entry name" value="PHI/rmpB"/>
</dbReference>
<dbReference type="GO" id="GO:1901135">
    <property type="term" value="P:carbohydrate derivative metabolic process"/>
    <property type="evidence" value="ECO:0007669"/>
    <property type="project" value="InterPro"/>
</dbReference>
<dbReference type="EMBL" id="PGCK01000010">
    <property type="protein sequence ID" value="MCD1295678.1"/>
    <property type="molecule type" value="Genomic_DNA"/>
</dbReference>
<dbReference type="AlphaFoldDB" id="A0AAP2W6T3"/>
<dbReference type="PANTHER" id="PTHR43443:SF1">
    <property type="entry name" value="3-HEXULOSE-6-PHOSPHATE ISOMERASE"/>
    <property type="match status" value="1"/>
</dbReference>
<dbReference type="RefSeq" id="WP_230742534.1">
    <property type="nucleotide sequence ID" value="NZ_PGCK01000010.1"/>
</dbReference>
<dbReference type="GO" id="GO:0097367">
    <property type="term" value="F:carbohydrate derivative binding"/>
    <property type="evidence" value="ECO:0007669"/>
    <property type="project" value="InterPro"/>
</dbReference>
<comment type="caution">
    <text evidence="3">The sequence shown here is derived from an EMBL/GenBank/DDBJ whole genome shotgun (WGS) entry which is preliminary data.</text>
</comment>
<keyword evidence="3" id="KW-0413">Isomerase</keyword>
<evidence type="ECO:0000256" key="1">
    <source>
        <dbReference type="ARBA" id="ARBA00009235"/>
    </source>
</evidence>
<sequence length="387" mass="43634">MYSTDIYYESVEIQRRFIKQLYDIDKKKISELIALLSGFILENTVCTKVIYGIAEGRSALSLYDFLQQSSKYENIFPLTLDDPIRRYIDPERNNLVIAATGSGETKSVLRYLEESFKLNVPVLLITSGVNSTAYKMVSDYDNGYVFVIDPMKAVDRKHLIALGSEFELKLAVLLNSLIPALYEHSDGKVTSKYYNQVNHFIKNATLLSEIERDHLSEWIDKLLNRRGNFIVDGVGRSGFVAKAFGMRLTHLGHNVFMRDGPTTPAFLRGDAYIPISGSGNTREIIEGAMSAKSHGADIFPIMVNKDSKLGALMDSWGMSKNIMYVPLPEEDLRLYGEKEMSKIFATKTVQTRPSISEINAYIFTNGVISLSMNILGVSEQYLKRIHV</sequence>
<evidence type="ECO:0000259" key="2">
    <source>
        <dbReference type="PROSITE" id="PS51464"/>
    </source>
</evidence>
<gene>
    <name evidence="3" type="ORF">CUJ83_11785</name>
</gene>
<dbReference type="Gene3D" id="3.40.50.10490">
    <property type="entry name" value="Glucose-6-phosphate isomerase like protein, domain 1"/>
    <property type="match status" value="2"/>
</dbReference>
<feature type="domain" description="SIS" evidence="2">
    <location>
        <begin position="218"/>
        <end position="377"/>
    </location>
</feature>
<proteinExistence type="inferred from homology"/>
<dbReference type="GO" id="GO:0016853">
    <property type="term" value="F:isomerase activity"/>
    <property type="evidence" value="ECO:0007669"/>
    <property type="project" value="UniProtKB-KW"/>
</dbReference>
<protein>
    <submittedName>
        <fullName evidence="3">Sugar phosphate isomerase</fullName>
    </submittedName>
</protein>
<name>A0AAP2W6T3_9EURY</name>
<accession>A0AAP2W6T3</accession>
<evidence type="ECO:0000313" key="4">
    <source>
        <dbReference type="Proteomes" id="UP001320159"/>
    </source>
</evidence>